<gene>
    <name evidence="2" type="ORF">THAOC_10897</name>
</gene>
<dbReference type="Proteomes" id="UP000266841">
    <property type="component" value="Unassembled WGS sequence"/>
</dbReference>
<reference evidence="2 3" key="1">
    <citation type="journal article" date="2012" name="Genome Biol.">
        <title>Genome and low-iron response of an oceanic diatom adapted to chronic iron limitation.</title>
        <authorList>
            <person name="Lommer M."/>
            <person name="Specht M."/>
            <person name="Roy A.S."/>
            <person name="Kraemer L."/>
            <person name="Andreson R."/>
            <person name="Gutowska M.A."/>
            <person name="Wolf J."/>
            <person name="Bergner S.V."/>
            <person name="Schilhabel M.B."/>
            <person name="Klostermeier U.C."/>
            <person name="Beiko R.G."/>
            <person name="Rosenstiel P."/>
            <person name="Hippler M."/>
            <person name="Laroche J."/>
        </authorList>
    </citation>
    <scope>NUCLEOTIDE SEQUENCE [LARGE SCALE GENOMIC DNA]</scope>
    <source>
        <strain evidence="2 3">CCMP1005</strain>
    </source>
</reference>
<sequence>MNSNLPCPSSPRQKQGPVFAFLCRESLINLQSTCYPRRHWQLNAPGLSPETAPQQERSPVEGSPVLARPRLVLGSLGTRPPGDELVDVVPLLVDLDLVRRRPDGVDAPEAPARGEEGVRPRPAVRRWGAGRLVPRTPPRPRVQAAAPVPRGRDPERRHVRAEGDAPQVPVLRAEIAGEHREAVAVREAVGGRSPLPVGAVGRLPLDLPGGTRARPRTPLAASAGRWGVVLSGDRRGACCRRRRRRGAVERPLG</sequence>
<comment type="caution">
    <text evidence="2">The sequence shown here is derived from an EMBL/GenBank/DDBJ whole genome shotgun (WGS) entry which is preliminary data.</text>
</comment>
<dbReference type="AlphaFoldDB" id="K0SRF4"/>
<evidence type="ECO:0000256" key="1">
    <source>
        <dbReference type="SAM" id="MobiDB-lite"/>
    </source>
</evidence>
<proteinExistence type="predicted"/>
<dbReference type="EMBL" id="AGNL01012272">
    <property type="protein sequence ID" value="EJK67980.1"/>
    <property type="molecule type" value="Genomic_DNA"/>
</dbReference>
<protein>
    <submittedName>
        <fullName evidence="2">Uncharacterized protein</fullName>
    </submittedName>
</protein>
<organism evidence="2 3">
    <name type="scientific">Thalassiosira oceanica</name>
    <name type="common">Marine diatom</name>
    <dbReference type="NCBI Taxonomy" id="159749"/>
    <lineage>
        <taxon>Eukaryota</taxon>
        <taxon>Sar</taxon>
        <taxon>Stramenopiles</taxon>
        <taxon>Ochrophyta</taxon>
        <taxon>Bacillariophyta</taxon>
        <taxon>Coscinodiscophyceae</taxon>
        <taxon>Thalassiosirophycidae</taxon>
        <taxon>Thalassiosirales</taxon>
        <taxon>Thalassiosiraceae</taxon>
        <taxon>Thalassiosira</taxon>
    </lineage>
</organism>
<accession>K0SRF4</accession>
<keyword evidence="3" id="KW-1185">Reference proteome</keyword>
<evidence type="ECO:0000313" key="3">
    <source>
        <dbReference type="Proteomes" id="UP000266841"/>
    </source>
</evidence>
<feature type="compositionally biased region" description="Basic and acidic residues" evidence="1">
    <location>
        <begin position="150"/>
        <end position="163"/>
    </location>
</feature>
<feature type="region of interest" description="Disordered" evidence="1">
    <location>
        <begin position="130"/>
        <end position="164"/>
    </location>
</feature>
<evidence type="ECO:0000313" key="2">
    <source>
        <dbReference type="EMBL" id="EJK67980.1"/>
    </source>
</evidence>
<name>K0SRF4_THAOC</name>